<reference evidence="2 3" key="1">
    <citation type="submission" date="2015-03" db="EMBL/GenBank/DDBJ databases">
        <authorList>
            <consortium name="Pathogen Informatics"/>
            <person name="Murphy D."/>
        </authorList>
    </citation>
    <scope>NUCLEOTIDE SEQUENCE [LARGE SCALE GENOMIC DNA]</scope>
    <source>
        <strain evidence="2">Type strain: CIP110230</strain>
        <strain evidence="3">type strain: CIP110230</strain>
    </source>
</reference>
<dbReference type="Proteomes" id="UP000045840">
    <property type="component" value="Unassembled WGS sequence"/>
</dbReference>
<proteinExistence type="predicted"/>
<dbReference type="EMBL" id="CQAZ01000001">
    <property type="protein sequence ID" value="CNH03229.1"/>
    <property type="molecule type" value="Genomic_DNA"/>
</dbReference>
<reference evidence="1" key="2">
    <citation type="submission" date="2015-03" db="EMBL/GenBank/DDBJ databases">
        <authorList>
            <person name="Murphy D."/>
        </authorList>
    </citation>
    <scope>NUCLEOTIDE SEQUENCE [LARGE SCALE GENOMIC DNA]</scope>
    <source>
        <strain evidence="1">A125KOH2</strain>
    </source>
</reference>
<evidence type="ECO:0000313" key="4">
    <source>
        <dbReference type="Proteomes" id="UP000045840"/>
    </source>
</evidence>
<sequence>MNGYGLNYANEYVRGAALPLMIDRDHSAEKVTA</sequence>
<dbReference type="EMBL" id="CWJL01000002">
    <property type="protein sequence ID" value="CRY63920.1"/>
    <property type="molecule type" value="Genomic_DNA"/>
</dbReference>
<name>A0A0T9NF16_9GAMM</name>
<protein>
    <submittedName>
        <fullName evidence="1">Uncharacterized protein</fullName>
    </submittedName>
</protein>
<evidence type="ECO:0000313" key="2">
    <source>
        <dbReference type="EMBL" id="CRY63920.1"/>
    </source>
</evidence>
<evidence type="ECO:0000313" key="3">
    <source>
        <dbReference type="Proteomes" id="UP000044625"/>
    </source>
</evidence>
<reference evidence="4" key="3">
    <citation type="submission" date="2015-03" db="EMBL/GenBank/DDBJ databases">
        <authorList>
            <consortium name="Pathogen Informatics"/>
        </authorList>
    </citation>
    <scope>NUCLEOTIDE SEQUENCE [LARGE SCALE GENOMIC DNA]</scope>
    <source>
        <strain evidence="4">A125KOH2</strain>
    </source>
</reference>
<dbReference type="Proteomes" id="UP000044625">
    <property type="component" value="Unassembled WGS sequence"/>
</dbReference>
<keyword evidence="3" id="KW-1185">Reference proteome</keyword>
<dbReference type="STRING" id="1288385.ERS137968_00478"/>
<evidence type="ECO:0000313" key="1">
    <source>
        <dbReference type="EMBL" id="CNH03229.1"/>
    </source>
</evidence>
<organism evidence="1 4">
    <name type="scientific">Yersinia pekkanenii</name>
    <dbReference type="NCBI Taxonomy" id="1288385"/>
    <lineage>
        <taxon>Bacteria</taxon>
        <taxon>Pseudomonadati</taxon>
        <taxon>Pseudomonadota</taxon>
        <taxon>Gammaproteobacteria</taxon>
        <taxon>Enterobacterales</taxon>
        <taxon>Yersiniaceae</taxon>
        <taxon>Yersinia</taxon>
    </lineage>
</organism>
<accession>A0A0T9NF16</accession>
<gene>
    <name evidence="1" type="ORF">ERS008529_00136</name>
    <name evidence="2" type="ORF">ERS137968_00478</name>
</gene>
<dbReference type="AlphaFoldDB" id="A0A0T9NF16"/>